<dbReference type="PANTHER" id="PTHR36566:SF1">
    <property type="entry name" value="PYRIDINIUM-3,5-BISTHIOCARBOXYLIC ACID MONONUCLEOTIDE NICKEL INSERTION PROTEIN"/>
    <property type="match status" value="1"/>
</dbReference>
<proteinExistence type="inferred from homology"/>
<comment type="caution">
    <text evidence="2">The sequence shown here is derived from an EMBL/GenBank/DDBJ whole genome shotgun (WGS) entry which is preliminary data.</text>
</comment>
<dbReference type="PANTHER" id="PTHR36566">
    <property type="entry name" value="NICKEL INSERTION PROTEIN-RELATED"/>
    <property type="match status" value="1"/>
</dbReference>
<dbReference type="NCBIfam" id="TIGR00299">
    <property type="entry name" value="nickel pincer cofactor biosynthesis protein LarC"/>
    <property type="match status" value="1"/>
</dbReference>
<gene>
    <name evidence="2" type="ORF">LCGC14_0284930</name>
</gene>
<accession>A0A0F9TZX0</accession>
<sequence length="398" mass="41178">MTLAYFDCFAGAAGDMIVGALLDAGVEMDALAGELDKLGVGGYTLGAERVQRGAITATWFRVHVDQSSPPSRHFTDIRDIIRQADLIGRAGARAEAVLARLAAAEAHIHGIDVEHIHFHEVGAIDSIVDIVAACAAMELLGAASVVCSPVPSGRGTVQCDHGVLPVPSPATARLLAEANVPLSGLQIEGEAITPTAAAVLTTLAESFGPLPAMTLTSVGYGAGSRNEGPLPNVLRVFVGQADSDGEADTVVELSANLDDCTGELIGATIERLLAAGCVDAWASPVTTKKSRPGWILSALCAPADASAVETIILSETTSFGVRRRVCARTKLLRHHETVQTRFGPIGIKIGSRGSAVVTASPEFEDCRAAAEAHHASIKDVLAAAQLAYGRAACHDACD</sequence>
<dbReference type="InterPro" id="IPR002822">
    <property type="entry name" value="Ni_insertion"/>
</dbReference>
<reference evidence="2" key="1">
    <citation type="journal article" date="2015" name="Nature">
        <title>Complex archaea that bridge the gap between prokaryotes and eukaryotes.</title>
        <authorList>
            <person name="Spang A."/>
            <person name="Saw J.H."/>
            <person name="Jorgensen S.L."/>
            <person name="Zaremba-Niedzwiedzka K."/>
            <person name="Martijn J."/>
            <person name="Lind A.E."/>
            <person name="van Eijk R."/>
            <person name="Schleper C."/>
            <person name="Guy L."/>
            <person name="Ettema T.J."/>
        </authorList>
    </citation>
    <scope>NUCLEOTIDE SEQUENCE</scope>
</reference>
<dbReference type="EMBL" id="LAZR01000166">
    <property type="protein sequence ID" value="KKN84829.1"/>
    <property type="molecule type" value="Genomic_DNA"/>
</dbReference>
<dbReference type="HAMAP" id="MF_01074">
    <property type="entry name" value="LarC"/>
    <property type="match status" value="1"/>
</dbReference>
<dbReference type="Pfam" id="PF01969">
    <property type="entry name" value="Ni_insertion"/>
    <property type="match status" value="1"/>
</dbReference>
<dbReference type="Gene3D" id="3.10.20.300">
    <property type="entry name" value="mk0293 like domain"/>
    <property type="match status" value="1"/>
</dbReference>
<evidence type="ECO:0000313" key="2">
    <source>
        <dbReference type="EMBL" id="KKN84829.1"/>
    </source>
</evidence>
<evidence type="ECO:0000256" key="1">
    <source>
        <dbReference type="ARBA" id="ARBA00022596"/>
    </source>
</evidence>
<dbReference type="Gene3D" id="3.30.70.1380">
    <property type="entry name" value="Transcriptional regulatory protein pf0864 domain like"/>
    <property type="match status" value="1"/>
</dbReference>
<protein>
    <recommendedName>
        <fullName evidence="3">Nickel insertion protein</fullName>
    </recommendedName>
</protein>
<name>A0A0F9TZX0_9ZZZZ</name>
<evidence type="ECO:0008006" key="3">
    <source>
        <dbReference type="Google" id="ProtNLM"/>
    </source>
</evidence>
<organism evidence="2">
    <name type="scientific">marine sediment metagenome</name>
    <dbReference type="NCBI Taxonomy" id="412755"/>
    <lineage>
        <taxon>unclassified sequences</taxon>
        <taxon>metagenomes</taxon>
        <taxon>ecological metagenomes</taxon>
    </lineage>
</organism>
<dbReference type="AlphaFoldDB" id="A0A0F9TZX0"/>
<keyword evidence="1" id="KW-0533">Nickel</keyword>